<name>A0A5E4QHX2_9NEOP</name>
<reference evidence="1 2" key="1">
    <citation type="submission" date="2017-07" db="EMBL/GenBank/DDBJ databases">
        <authorList>
            <person name="Talla V."/>
            <person name="Backstrom N."/>
        </authorList>
    </citation>
    <scope>NUCLEOTIDE SEQUENCE [LARGE SCALE GENOMIC DNA]</scope>
</reference>
<proteinExistence type="predicted"/>
<gene>
    <name evidence="1" type="ORF">LSINAPIS_LOCUS8113</name>
</gene>
<dbReference type="EMBL" id="FZQP02002824">
    <property type="protein sequence ID" value="VVC96662.1"/>
    <property type="molecule type" value="Genomic_DNA"/>
</dbReference>
<evidence type="ECO:0000313" key="2">
    <source>
        <dbReference type="Proteomes" id="UP000324832"/>
    </source>
</evidence>
<evidence type="ECO:0000313" key="1">
    <source>
        <dbReference type="EMBL" id="VVC96662.1"/>
    </source>
</evidence>
<protein>
    <submittedName>
        <fullName evidence="1">Uncharacterized protein</fullName>
    </submittedName>
</protein>
<dbReference type="Proteomes" id="UP000324832">
    <property type="component" value="Unassembled WGS sequence"/>
</dbReference>
<accession>A0A5E4QHX2</accession>
<organism evidence="1 2">
    <name type="scientific">Leptidea sinapis</name>
    <dbReference type="NCBI Taxonomy" id="189913"/>
    <lineage>
        <taxon>Eukaryota</taxon>
        <taxon>Metazoa</taxon>
        <taxon>Ecdysozoa</taxon>
        <taxon>Arthropoda</taxon>
        <taxon>Hexapoda</taxon>
        <taxon>Insecta</taxon>
        <taxon>Pterygota</taxon>
        <taxon>Neoptera</taxon>
        <taxon>Endopterygota</taxon>
        <taxon>Lepidoptera</taxon>
        <taxon>Glossata</taxon>
        <taxon>Ditrysia</taxon>
        <taxon>Papilionoidea</taxon>
        <taxon>Pieridae</taxon>
        <taxon>Dismorphiinae</taxon>
        <taxon>Leptidea</taxon>
    </lineage>
</organism>
<dbReference type="AlphaFoldDB" id="A0A5E4QHX2"/>
<keyword evidence="2" id="KW-1185">Reference proteome</keyword>
<sequence length="95" mass="10476">MYNAKTLGVRSVLSIAITQCTLLRPIFGCSHAVATRCRTTESRSTANNHLVLVDSFDLFNLHVSSECVQCAGSLRSILHVMFPYKFSPRGSSAKR</sequence>